<dbReference type="AlphaFoldDB" id="A0A5B7GT38"/>
<protein>
    <submittedName>
        <fullName evidence="2">Uncharacterized protein</fullName>
    </submittedName>
</protein>
<evidence type="ECO:0000313" key="2">
    <source>
        <dbReference type="EMBL" id="MPC63220.1"/>
    </source>
</evidence>
<gene>
    <name evidence="2" type="ORF">E2C01_057314</name>
</gene>
<accession>A0A5B7GT38</accession>
<reference evidence="2 3" key="1">
    <citation type="submission" date="2019-05" db="EMBL/GenBank/DDBJ databases">
        <title>Another draft genome of Portunus trituberculatus and its Hox gene families provides insights of decapod evolution.</title>
        <authorList>
            <person name="Jeong J.-H."/>
            <person name="Song I."/>
            <person name="Kim S."/>
            <person name="Choi T."/>
            <person name="Kim D."/>
            <person name="Ryu S."/>
            <person name="Kim W."/>
        </authorList>
    </citation>
    <scope>NUCLEOTIDE SEQUENCE [LARGE SCALE GENOMIC DNA]</scope>
    <source>
        <tissue evidence="2">Muscle</tissue>
    </source>
</reference>
<dbReference type="EMBL" id="VSRR010020539">
    <property type="protein sequence ID" value="MPC63220.1"/>
    <property type="molecule type" value="Genomic_DNA"/>
</dbReference>
<evidence type="ECO:0000256" key="1">
    <source>
        <dbReference type="SAM" id="MobiDB-lite"/>
    </source>
</evidence>
<name>A0A5B7GT38_PORTR</name>
<organism evidence="2 3">
    <name type="scientific">Portunus trituberculatus</name>
    <name type="common">Swimming crab</name>
    <name type="synonym">Neptunus trituberculatus</name>
    <dbReference type="NCBI Taxonomy" id="210409"/>
    <lineage>
        <taxon>Eukaryota</taxon>
        <taxon>Metazoa</taxon>
        <taxon>Ecdysozoa</taxon>
        <taxon>Arthropoda</taxon>
        <taxon>Crustacea</taxon>
        <taxon>Multicrustacea</taxon>
        <taxon>Malacostraca</taxon>
        <taxon>Eumalacostraca</taxon>
        <taxon>Eucarida</taxon>
        <taxon>Decapoda</taxon>
        <taxon>Pleocyemata</taxon>
        <taxon>Brachyura</taxon>
        <taxon>Eubrachyura</taxon>
        <taxon>Portunoidea</taxon>
        <taxon>Portunidae</taxon>
        <taxon>Portuninae</taxon>
        <taxon>Portunus</taxon>
    </lineage>
</organism>
<comment type="caution">
    <text evidence="2">The sequence shown here is derived from an EMBL/GenBank/DDBJ whole genome shotgun (WGS) entry which is preliminary data.</text>
</comment>
<evidence type="ECO:0000313" key="3">
    <source>
        <dbReference type="Proteomes" id="UP000324222"/>
    </source>
</evidence>
<sequence>MLMARAPAVVRSTLEHFTARIPSSLKNTGRWRCPSPGKDKKCASLCEKKRARLPSKRHESNNTAGVSGSIATKWSASSAKESTPKCNINGYLAQRRLNLDYETYFRDNAPK</sequence>
<feature type="compositionally biased region" description="Polar residues" evidence="1">
    <location>
        <begin position="61"/>
        <end position="70"/>
    </location>
</feature>
<proteinExistence type="predicted"/>
<keyword evidence="3" id="KW-1185">Reference proteome</keyword>
<dbReference type="Proteomes" id="UP000324222">
    <property type="component" value="Unassembled WGS sequence"/>
</dbReference>
<feature type="region of interest" description="Disordered" evidence="1">
    <location>
        <begin position="51"/>
        <end position="70"/>
    </location>
</feature>